<dbReference type="SMR" id="G4Z735"/>
<dbReference type="EMBL" id="JH159153">
    <property type="protein sequence ID" value="EGZ21787.1"/>
    <property type="molecule type" value="Genomic_DNA"/>
</dbReference>
<sequence length="348" mass="39812">MVNVNSWNETELDVLVQAWSEVEAKYPLMRGSRNAHTLHAKLYALFSKRSKFTRTPTALERVKYRLRNFALFVKKFDEGRRKDGGRLWFDLSVDEREQRRKMLPSKIRGLTSSVSRKAFATLLTMERAQRWLETAPTDSEQHEGAQDTEMSTSFLSSLPSSPHLGPPTATPKDQDAEEDEFSSLFESTSPSTGLRDRGLEEGETPSEGSSSSPMSTLDEDESSFKYTIGKTWASTVVNGKRDQEPQRTLKHRECNVLLENMVKLQNNKMRRAVKKLRADIEGEIQRSSEMLRSISSNQPDEEESEDAPFVSKVLDMQLQQVQDRFDQFEEKQNSEEAANRTLLSRGFQ</sequence>
<name>G4Z735_PHYSP</name>
<dbReference type="OMA" id="RLWFDIN"/>
<dbReference type="GeneID" id="20645978"/>
<proteinExistence type="predicted"/>
<feature type="region of interest" description="Disordered" evidence="1">
    <location>
        <begin position="135"/>
        <end position="220"/>
    </location>
</feature>
<dbReference type="InParanoid" id="G4Z735"/>
<gene>
    <name evidence="2" type="ORF">PHYSODRAFT_329695</name>
</gene>
<organism evidence="2 3">
    <name type="scientific">Phytophthora sojae (strain P6497)</name>
    <name type="common">Soybean stem and root rot agent</name>
    <name type="synonym">Phytophthora megasperma f. sp. glycines</name>
    <dbReference type="NCBI Taxonomy" id="1094619"/>
    <lineage>
        <taxon>Eukaryota</taxon>
        <taxon>Sar</taxon>
        <taxon>Stramenopiles</taxon>
        <taxon>Oomycota</taxon>
        <taxon>Peronosporomycetes</taxon>
        <taxon>Peronosporales</taxon>
        <taxon>Peronosporaceae</taxon>
        <taxon>Phytophthora</taxon>
    </lineage>
</organism>
<dbReference type="AlphaFoldDB" id="G4Z735"/>
<reference evidence="2 3" key="1">
    <citation type="journal article" date="2006" name="Science">
        <title>Phytophthora genome sequences uncover evolutionary origins and mechanisms of pathogenesis.</title>
        <authorList>
            <person name="Tyler B.M."/>
            <person name="Tripathy S."/>
            <person name="Zhang X."/>
            <person name="Dehal P."/>
            <person name="Jiang R.H."/>
            <person name="Aerts A."/>
            <person name="Arredondo F.D."/>
            <person name="Baxter L."/>
            <person name="Bensasson D."/>
            <person name="Beynon J.L."/>
            <person name="Chapman J."/>
            <person name="Damasceno C.M."/>
            <person name="Dorrance A.E."/>
            <person name="Dou D."/>
            <person name="Dickerman A.W."/>
            <person name="Dubchak I.L."/>
            <person name="Garbelotto M."/>
            <person name="Gijzen M."/>
            <person name="Gordon S.G."/>
            <person name="Govers F."/>
            <person name="Grunwald N.J."/>
            <person name="Huang W."/>
            <person name="Ivors K.L."/>
            <person name="Jones R.W."/>
            <person name="Kamoun S."/>
            <person name="Krampis K."/>
            <person name="Lamour K.H."/>
            <person name="Lee M.K."/>
            <person name="McDonald W.H."/>
            <person name="Medina M."/>
            <person name="Meijer H.J."/>
            <person name="Nordberg E.K."/>
            <person name="Maclean D.J."/>
            <person name="Ospina-Giraldo M.D."/>
            <person name="Morris P.F."/>
            <person name="Phuntumart V."/>
            <person name="Putnam N.H."/>
            <person name="Rash S."/>
            <person name="Rose J.K."/>
            <person name="Sakihama Y."/>
            <person name="Salamov A.A."/>
            <person name="Savidor A."/>
            <person name="Scheuring C.F."/>
            <person name="Smith B.M."/>
            <person name="Sobral B.W."/>
            <person name="Terry A."/>
            <person name="Torto-Alalibo T.A."/>
            <person name="Win J."/>
            <person name="Xu Z."/>
            <person name="Zhang H."/>
            <person name="Grigoriev I.V."/>
            <person name="Rokhsar D.S."/>
            <person name="Boore J.L."/>
        </authorList>
    </citation>
    <scope>NUCLEOTIDE SEQUENCE [LARGE SCALE GENOMIC DNA]</scope>
    <source>
        <strain evidence="2 3">P6497</strain>
    </source>
</reference>
<feature type="region of interest" description="Disordered" evidence="1">
    <location>
        <begin position="327"/>
        <end position="348"/>
    </location>
</feature>
<feature type="compositionally biased region" description="Polar residues" evidence="1">
    <location>
        <begin position="289"/>
        <end position="298"/>
    </location>
</feature>
<feature type="compositionally biased region" description="Low complexity" evidence="1">
    <location>
        <begin position="151"/>
        <end position="163"/>
    </location>
</feature>
<keyword evidence="3" id="KW-1185">Reference proteome</keyword>
<feature type="compositionally biased region" description="Basic and acidic residues" evidence="1">
    <location>
        <begin position="327"/>
        <end position="338"/>
    </location>
</feature>
<dbReference type="RefSeq" id="XP_009524504.1">
    <property type="nucleotide sequence ID" value="XM_009526209.1"/>
</dbReference>
<dbReference type="KEGG" id="psoj:PHYSODRAFT_329695"/>
<dbReference type="Proteomes" id="UP000002640">
    <property type="component" value="Unassembled WGS sequence"/>
</dbReference>
<feature type="compositionally biased region" description="Low complexity" evidence="1">
    <location>
        <begin position="205"/>
        <end position="216"/>
    </location>
</feature>
<evidence type="ECO:0000313" key="2">
    <source>
        <dbReference type="EMBL" id="EGZ21787.1"/>
    </source>
</evidence>
<evidence type="ECO:0000256" key="1">
    <source>
        <dbReference type="SAM" id="MobiDB-lite"/>
    </source>
</evidence>
<accession>G4Z735</accession>
<feature type="region of interest" description="Disordered" evidence="1">
    <location>
        <begin position="289"/>
        <end position="308"/>
    </location>
</feature>
<protein>
    <submittedName>
        <fullName evidence="2">Uncharacterized protein</fullName>
    </submittedName>
</protein>
<evidence type="ECO:0000313" key="3">
    <source>
        <dbReference type="Proteomes" id="UP000002640"/>
    </source>
</evidence>